<dbReference type="RefSeq" id="WP_007906670.1">
    <property type="nucleotide sequence ID" value="NZ_ADVG01000001.1"/>
</dbReference>
<reference evidence="1 2" key="1">
    <citation type="journal article" date="2011" name="Stand. Genomic Sci.">
        <title>Non-contiguous finished genome sequence and contextual data of the filamentous soil bacterium Ktedonobacter racemifer type strain (SOSP1-21).</title>
        <authorList>
            <person name="Chang Y.J."/>
            <person name="Land M."/>
            <person name="Hauser L."/>
            <person name="Chertkov O."/>
            <person name="Del Rio T.G."/>
            <person name="Nolan M."/>
            <person name="Copeland A."/>
            <person name="Tice H."/>
            <person name="Cheng J.F."/>
            <person name="Lucas S."/>
            <person name="Han C."/>
            <person name="Goodwin L."/>
            <person name="Pitluck S."/>
            <person name="Ivanova N."/>
            <person name="Ovchinikova G."/>
            <person name="Pati A."/>
            <person name="Chen A."/>
            <person name="Palaniappan K."/>
            <person name="Mavromatis K."/>
            <person name="Liolios K."/>
            <person name="Brettin T."/>
            <person name="Fiebig A."/>
            <person name="Rohde M."/>
            <person name="Abt B."/>
            <person name="Goker M."/>
            <person name="Detter J.C."/>
            <person name="Woyke T."/>
            <person name="Bristow J."/>
            <person name="Eisen J.A."/>
            <person name="Markowitz V."/>
            <person name="Hugenholtz P."/>
            <person name="Kyrpides N.C."/>
            <person name="Klenk H.P."/>
            <person name="Lapidus A."/>
        </authorList>
    </citation>
    <scope>NUCLEOTIDE SEQUENCE [LARGE SCALE GENOMIC DNA]</scope>
    <source>
        <strain evidence="2">DSM 44963</strain>
    </source>
</reference>
<gene>
    <name evidence="1" type="ORF">Krac_11367</name>
</gene>
<organism evidence="1 2">
    <name type="scientific">Ktedonobacter racemifer DSM 44963</name>
    <dbReference type="NCBI Taxonomy" id="485913"/>
    <lineage>
        <taxon>Bacteria</taxon>
        <taxon>Bacillati</taxon>
        <taxon>Chloroflexota</taxon>
        <taxon>Ktedonobacteria</taxon>
        <taxon>Ktedonobacterales</taxon>
        <taxon>Ktedonobacteraceae</taxon>
        <taxon>Ktedonobacter</taxon>
    </lineage>
</organism>
<keyword evidence="2" id="KW-1185">Reference proteome</keyword>
<dbReference type="AlphaFoldDB" id="D6TK40"/>
<evidence type="ECO:0000313" key="1">
    <source>
        <dbReference type="EMBL" id="EFH89797.1"/>
    </source>
</evidence>
<sequence>MFERLDRIQAKIDQELERTVRTMLEDTHGQEQMVELKTRIDYALTERSKHPEGSYYYELITEDLRVKQEQLERYESEHTNSRSLVEVTERYRQRVAEFIEFINVMRGKYHDATFQRSGTRLIFLTVAPIPPEKRVRGKYPTIEDLRPRVSIAYSPMLTGVQPIGLGT</sequence>
<dbReference type="EMBL" id="ADVG01000001">
    <property type="protein sequence ID" value="EFH89797.1"/>
    <property type="molecule type" value="Genomic_DNA"/>
</dbReference>
<dbReference type="Proteomes" id="UP000004508">
    <property type="component" value="Unassembled WGS sequence"/>
</dbReference>
<evidence type="ECO:0000313" key="2">
    <source>
        <dbReference type="Proteomes" id="UP000004508"/>
    </source>
</evidence>
<protein>
    <submittedName>
        <fullName evidence="1">Uncharacterized protein</fullName>
    </submittedName>
</protein>
<proteinExistence type="predicted"/>
<name>D6TK40_KTERA</name>
<dbReference type="InParanoid" id="D6TK40"/>
<accession>D6TK40</accession>
<comment type="caution">
    <text evidence="1">The sequence shown here is derived from an EMBL/GenBank/DDBJ whole genome shotgun (WGS) entry which is preliminary data.</text>
</comment>